<evidence type="ECO:0000313" key="1">
    <source>
        <dbReference type="EMBL" id="AGB01334.1"/>
    </source>
</evidence>
<dbReference type="OrthoDB" id="384115at2157"/>
<reference evidence="2" key="1">
    <citation type="submission" date="2011-12" db="EMBL/GenBank/DDBJ databases">
        <title>Complete sequence of Methanoregula formicicum SMSP.</title>
        <authorList>
            <person name="Lucas S."/>
            <person name="Han J."/>
            <person name="Lapidus A."/>
            <person name="Cheng J.-F."/>
            <person name="Goodwin L."/>
            <person name="Pitluck S."/>
            <person name="Peters L."/>
            <person name="Ovchinnikova G."/>
            <person name="Teshima H."/>
            <person name="Detter J.C."/>
            <person name="Han C."/>
            <person name="Tapia R."/>
            <person name="Land M."/>
            <person name="Hauser L."/>
            <person name="Kyrpides N."/>
            <person name="Ivanova N."/>
            <person name="Pagani I."/>
            <person name="Imachi H."/>
            <person name="Tamaki H."/>
            <person name="Sekiguchi Y."/>
            <person name="Kamagata Y."/>
            <person name="Cadillo-Quiroz H."/>
            <person name="Zinder S."/>
            <person name="Liu W.-T."/>
            <person name="Woyke T."/>
        </authorList>
    </citation>
    <scope>NUCLEOTIDE SEQUENCE [LARGE SCALE GENOMIC DNA]</scope>
    <source>
        <strain evidence="2">DSM 22288 / NBRC 105244 / SMSP</strain>
    </source>
</reference>
<dbReference type="EMBL" id="CP003167">
    <property type="protein sequence ID" value="AGB01334.1"/>
    <property type="molecule type" value="Genomic_DNA"/>
</dbReference>
<gene>
    <name evidence="1" type="ordered locus">Metfor_0253</name>
</gene>
<dbReference type="RefSeq" id="WP_015284298.1">
    <property type="nucleotide sequence ID" value="NC_019943.1"/>
</dbReference>
<organism evidence="1 2">
    <name type="scientific">Methanoregula formicica (strain DSM 22288 / NBRC 105244 / SMSP)</name>
    <dbReference type="NCBI Taxonomy" id="593750"/>
    <lineage>
        <taxon>Archaea</taxon>
        <taxon>Methanobacteriati</taxon>
        <taxon>Methanobacteriota</taxon>
        <taxon>Stenosarchaea group</taxon>
        <taxon>Methanomicrobia</taxon>
        <taxon>Methanomicrobiales</taxon>
        <taxon>Methanoregulaceae</taxon>
        <taxon>Methanoregula</taxon>
    </lineage>
</organism>
<dbReference type="HOGENOM" id="CLU_2115476_0_0_2"/>
<evidence type="ECO:0000313" key="2">
    <source>
        <dbReference type="Proteomes" id="UP000010824"/>
    </source>
</evidence>
<dbReference type="GeneID" id="14308926"/>
<dbReference type="KEGG" id="mfo:Metfor_0253"/>
<keyword evidence="2" id="KW-1185">Reference proteome</keyword>
<reference evidence="1 2" key="2">
    <citation type="journal article" date="2014" name="Genome Announc.">
        <title>Complete Genome Sequence of Methanoregula formicica SMSPT, a Mesophilic Hydrogenotrophic Methanogen Isolated from a Methanogenic Upflow Anaerobic Sludge Blanket Reactor.</title>
        <authorList>
            <person name="Yamamoto K."/>
            <person name="Tamaki H."/>
            <person name="Cadillo-Quiroz H."/>
            <person name="Imachi H."/>
            <person name="Kyrpides N."/>
            <person name="Woyke T."/>
            <person name="Goodwin L."/>
            <person name="Zinder S.H."/>
            <person name="Kamagata Y."/>
            <person name="Liu W.T."/>
        </authorList>
    </citation>
    <scope>NUCLEOTIDE SEQUENCE [LARGE SCALE GENOMIC DNA]</scope>
    <source>
        <strain evidence="2">DSM 22288 / NBRC 105244 / SMSP</strain>
    </source>
</reference>
<name>L0HE17_METFS</name>
<dbReference type="Proteomes" id="UP000010824">
    <property type="component" value="Chromosome"/>
</dbReference>
<sequence length="114" mass="12843">MPSTSEEELGRRRFQLQKEQAIEAAIEKIRRAPDAGWASFSGRDYTRLREILAEIWIGVDREKWQQYAFSTLTKEDIRELLLLGGAAPGRAIPRATMEAMDAVISHAKNAGKKA</sequence>
<proteinExistence type="predicted"/>
<protein>
    <submittedName>
        <fullName evidence="1">Uncharacterized protein</fullName>
    </submittedName>
</protein>
<dbReference type="InParanoid" id="L0HE17"/>
<accession>L0HE17</accession>
<dbReference type="STRING" id="593750.Metfor_0253"/>
<dbReference type="AlphaFoldDB" id="L0HE17"/>